<keyword evidence="1" id="KW-0479">Metal-binding</keyword>
<name>A0A388KR07_CHABU</name>
<keyword evidence="1" id="KW-0863">Zinc-finger</keyword>
<organism evidence="4 5">
    <name type="scientific">Chara braunii</name>
    <name type="common">Braun's stonewort</name>
    <dbReference type="NCBI Taxonomy" id="69332"/>
    <lineage>
        <taxon>Eukaryota</taxon>
        <taxon>Viridiplantae</taxon>
        <taxon>Streptophyta</taxon>
        <taxon>Charophyceae</taxon>
        <taxon>Charales</taxon>
        <taxon>Characeae</taxon>
        <taxon>Chara</taxon>
    </lineage>
</organism>
<sequence length="381" mass="44361">MLGKTCYKCGEADHFANVCEEYQDAKAKGVAFVPPPPRPRQGRTTTIQEGQQQSLDSSVNRNGSTYTDRLMREYFLELAEERRARKEQEAREQEEKQAEEVRLKRERERLERLEERKRYEDQRDARLLRLVRVEWGGSTKQATERKERRKEKVNERGETVEEEKERLRREIAMQPSSEEEGDTELLLLRRRAPKININDKRRRDPEKAMENSPPLTTPKKGQRTGLMADARGIRPELGTEAKSKIEEIRSSEAEKTVSASTILEPVGKLSLSMKHVSARCGPGDRERYKEECRDLFEALTIDELKEACRNERISYTNRDMPIKRLVTRRRLKAYDPINLPLPESPRVVPKIPKSVRSLQSKPIIKVANEESEYEAEDEDLD</sequence>
<dbReference type="EMBL" id="BFEA01000166">
    <property type="protein sequence ID" value="GBG72495.1"/>
    <property type="molecule type" value="Genomic_DNA"/>
</dbReference>
<dbReference type="GO" id="GO:0008270">
    <property type="term" value="F:zinc ion binding"/>
    <property type="evidence" value="ECO:0007669"/>
    <property type="project" value="UniProtKB-KW"/>
</dbReference>
<reference evidence="4 5" key="1">
    <citation type="journal article" date="2018" name="Cell">
        <title>The Chara Genome: Secondary Complexity and Implications for Plant Terrestrialization.</title>
        <authorList>
            <person name="Nishiyama T."/>
            <person name="Sakayama H."/>
            <person name="Vries J.D."/>
            <person name="Buschmann H."/>
            <person name="Saint-Marcoux D."/>
            <person name="Ullrich K.K."/>
            <person name="Haas F.B."/>
            <person name="Vanderstraeten L."/>
            <person name="Becker D."/>
            <person name="Lang D."/>
            <person name="Vosolsobe S."/>
            <person name="Rombauts S."/>
            <person name="Wilhelmsson P.K.I."/>
            <person name="Janitza P."/>
            <person name="Kern R."/>
            <person name="Heyl A."/>
            <person name="Rumpler F."/>
            <person name="Villalobos L.I.A.C."/>
            <person name="Clay J.M."/>
            <person name="Skokan R."/>
            <person name="Toyoda A."/>
            <person name="Suzuki Y."/>
            <person name="Kagoshima H."/>
            <person name="Schijlen E."/>
            <person name="Tajeshwar N."/>
            <person name="Catarino B."/>
            <person name="Hetherington A.J."/>
            <person name="Saltykova A."/>
            <person name="Bonnot C."/>
            <person name="Breuninger H."/>
            <person name="Symeonidi A."/>
            <person name="Radhakrishnan G.V."/>
            <person name="Van Nieuwerburgh F."/>
            <person name="Deforce D."/>
            <person name="Chang C."/>
            <person name="Karol K.G."/>
            <person name="Hedrich R."/>
            <person name="Ulvskov P."/>
            <person name="Glockner G."/>
            <person name="Delwiche C.F."/>
            <person name="Petrasek J."/>
            <person name="Van de Peer Y."/>
            <person name="Friml J."/>
            <person name="Beilby M."/>
            <person name="Dolan L."/>
            <person name="Kohara Y."/>
            <person name="Sugano S."/>
            <person name="Fujiyama A."/>
            <person name="Delaux P.-M."/>
            <person name="Quint M."/>
            <person name="TheiBen G."/>
            <person name="Hagemann M."/>
            <person name="Harholt J."/>
            <person name="Dunand C."/>
            <person name="Zachgo S."/>
            <person name="Langdale J."/>
            <person name="Maumus F."/>
            <person name="Straeten D.V.D."/>
            <person name="Gould S.B."/>
            <person name="Rensing S.A."/>
        </authorList>
    </citation>
    <scope>NUCLEOTIDE SEQUENCE [LARGE SCALE GENOMIC DNA]</scope>
    <source>
        <strain evidence="4 5">S276</strain>
    </source>
</reference>
<accession>A0A388KR07</accession>
<dbReference type="PROSITE" id="PS50158">
    <property type="entry name" value="ZF_CCHC"/>
    <property type="match status" value="1"/>
</dbReference>
<dbReference type="Gene3D" id="4.10.60.10">
    <property type="entry name" value="Zinc finger, CCHC-type"/>
    <property type="match status" value="1"/>
</dbReference>
<evidence type="ECO:0000256" key="2">
    <source>
        <dbReference type="SAM" id="MobiDB-lite"/>
    </source>
</evidence>
<protein>
    <recommendedName>
        <fullName evidence="3">CCHC-type domain-containing protein</fullName>
    </recommendedName>
</protein>
<dbReference type="AlphaFoldDB" id="A0A388KR07"/>
<comment type="caution">
    <text evidence="4">The sequence shown here is derived from an EMBL/GenBank/DDBJ whole genome shotgun (WGS) entry which is preliminary data.</text>
</comment>
<evidence type="ECO:0000259" key="3">
    <source>
        <dbReference type="PROSITE" id="PS50158"/>
    </source>
</evidence>
<dbReference type="GO" id="GO:0003676">
    <property type="term" value="F:nucleic acid binding"/>
    <property type="evidence" value="ECO:0007669"/>
    <property type="project" value="InterPro"/>
</dbReference>
<dbReference type="Gramene" id="GBG72495">
    <property type="protein sequence ID" value="GBG72495"/>
    <property type="gene ID" value="CBR_g12066"/>
</dbReference>
<dbReference type="Proteomes" id="UP000265515">
    <property type="component" value="Unassembled WGS sequence"/>
</dbReference>
<keyword evidence="5" id="KW-1185">Reference proteome</keyword>
<feature type="region of interest" description="Disordered" evidence="2">
    <location>
        <begin position="196"/>
        <end position="223"/>
    </location>
</feature>
<evidence type="ECO:0000256" key="1">
    <source>
        <dbReference type="PROSITE-ProRule" id="PRU00047"/>
    </source>
</evidence>
<feature type="region of interest" description="Disordered" evidence="2">
    <location>
        <begin position="31"/>
        <end position="64"/>
    </location>
</feature>
<feature type="domain" description="CCHC-type" evidence="3">
    <location>
        <begin position="6"/>
        <end position="21"/>
    </location>
</feature>
<feature type="compositionally biased region" description="Basic and acidic residues" evidence="2">
    <location>
        <begin position="197"/>
        <end position="209"/>
    </location>
</feature>
<gene>
    <name evidence="4" type="ORF">CBR_g12066</name>
</gene>
<feature type="region of interest" description="Disordered" evidence="2">
    <location>
        <begin position="138"/>
        <end position="183"/>
    </location>
</feature>
<proteinExistence type="predicted"/>
<feature type="compositionally biased region" description="Basic and acidic residues" evidence="2">
    <location>
        <begin position="142"/>
        <end position="171"/>
    </location>
</feature>
<evidence type="ECO:0000313" key="4">
    <source>
        <dbReference type="EMBL" id="GBG72495.1"/>
    </source>
</evidence>
<evidence type="ECO:0000313" key="5">
    <source>
        <dbReference type="Proteomes" id="UP000265515"/>
    </source>
</evidence>
<keyword evidence="1" id="KW-0862">Zinc</keyword>
<feature type="compositionally biased region" description="Polar residues" evidence="2">
    <location>
        <begin position="42"/>
        <end position="64"/>
    </location>
</feature>
<dbReference type="SMART" id="SM00343">
    <property type="entry name" value="ZnF_C2HC"/>
    <property type="match status" value="1"/>
</dbReference>
<dbReference type="InterPro" id="IPR001878">
    <property type="entry name" value="Znf_CCHC"/>
</dbReference>